<protein>
    <recommendedName>
        <fullName evidence="4">Long-chain-fatty-acyl-CoA reductase</fullName>
    </recommendedName>
</protein>
<dbReference type="EMBL" id="JAUSUY010000016">
    <property type="protein sequence ID" value="MDT3427992.1"/>
    <property type="molecule type" value="Genomic_DNA"/>
</dbReference>
<comment type="caution">
    <text evidence="2">The sequence shown here is derived from an EMBL/GenBank/DDBJ whole genome shotgun (WGS) entry which is preliminary data.</text>
</comment>
<evidence type="ECO:0000313" key="2">
    <source>
        <dbReference type="EMBL" id="MDT3427992.1"/>
    </source>
</evidence>
<dbReference type="SUPFAM" id="SSF53720">
    <property type="entry name" value="ALDH-like"/>
    <property type="match status" value="1"/>
</dbReference>
<name>A0ABU3HAY7_9BACL</name>
<sequence>MVIHYHDVFSRTVEELSLEKFDDKLHEIEKRASHIRKLSMEEMIQALYTLYQAWAIPSHPMHQRYRNAGLAYLLTFLHPESLRKLLSKGLRRDSAMDCISGAGGFEGIAVPRGVVGHWVAGNVPLLSLISVLQALLTKNASIVKLSTKQEDWITPFLHSLAHTCKAGQVMAEAVLVFSFPGEWKDPSAAMAGYCDVRIAWGGLEAVRSVAEMKGKEESTSLIFGPKYSCSVIDPVLMSDKDWVNLARDTVLFQQLACTSPHAVISKGGVSGIKETVSRLALAYSTIVHQRYYEPLEAGEAVKLLEYRAAAWMNGESITASNGTEWTIHAHKRLEQLSGQGMRIIHVYPCEDWRELVSCLPSTIQTISHRLDQQSLEELVYTSKYSGVSRFVHVGEAHTYDIPWDGMLVLDQLIRWIRVDC</sequence>
<proteinExistence type="predicted"/>
<evidence type="ECO:0008006" key="4">
    <source>
        <dbReference type="Google" id="ProtNLM"/>
    </source>
</evidence>
<dbReference type="Pfam" id="PF05893">
    <property type="entry name" value="LuxC"/>
    <property type="match status" value="1"/>
</dbReference>
<gene>
    <name evidence="2" type="ORF">J2Z22_003582</name>
</gene>
<dbReference type="InterPro" id="IPR008670">
    <property type="entry name" value="CoA_reduct_LuxC"/>
</dbReference>
<evidence type="ECO:0000313" key="3">
    <source>
        <dbReference type="Proteomes" id="UP001248709"/>
    </source>
</evidence>
<dbReference type="InterPro" id="IPR016161">
    <property type="entry name" value="Ald_DH/histidinol_DH"/>
</dbReference>
<keyword evidence="3" id="KW-1185">Reference proteome</keyword>
<reference evidence="2 3" key="1">
    <citation type="submission" date="2023-07" db="EMBL/GenBank/DDBJ databases">
        <title>Genomic Encyclopedia of Type Strains, Phase IV (KMG-IV): sequencing the most valuable type-strain genomes for metagenomic binning, comparative biology and taxonomic classification.</title>
        <authorList>
            <person name="Goeker M."/>
        </authorList>
    </citation>
    <scope>NUCLEOTIDE SEQUENCE [LARGE SCALE GENOMIC DNA]</scope>
    <source>
        <strain evidence="2 3">T98</strain>
    </source>
</reference>
<keyword evidence="1" id="KW-0521">NADP</keyword>
<accession>A0ABU3HAY7</accession>
<dbReference type="Proteomes" id="UP001248709">
    <property type="component" value="Unassembled WGS sequence"/>
</dbReference>
<organism evidence="2 3">
    <name type="scientific">Paenibacillus forsythiae</name>
    <dbReference type="NCBI Taxonomy" id="365616"/>
    <lineage>
        <taxon>Bacteria</taxon>
        <taxon>Bacillati</taxon>
        <taxon>Bacillota</taxon>
        <taxon>Bacilli</taxon>
        <taxon>Bacillales</taxon>
        <taxon>Paenibacillaceae</taxon>
        <taxon>Paenibacillus</taxon>
    </lineage>
</organism>
<dbReference type="RefSeq" id="WP_025701313.1">
    <property type="nucleotide sequence ID" value="NZ_JAUSUY010000016.1"/>
</dbReference>
<evidence type="ECO:0000256" key="1">
    <source>
        <dbReference type="ARBA" id="ARBA00022857"/>
    </source>
</evidence>